<reference evidence="1 2" key="1">
    <citation type="submission" date="2019-05" db="EMBL/GenBank/DDBJ databases">
        <title>Another draft genome of Portunus trituberculatus and its Hox gene families provides insights of decapod evolution.</title>
        <authorList>
            <person name="Jeong J.-H."/>
            <person name="Song I."/>
            <person name="Kim S."/>
            <person name="Choi T."/>
            <person name="Kim D."/>
            <person name="Ryu S."/>
            <person name="Kim W."/>
        </authorList>
    </citation>
    <scope>NUCLEOTIDE SEQUENCE [LARGE SCALE GENOMIC DNA]</scope>
    <source>
        <tissue evidence="1">Muscle</tissue>
    </source>
</reference>
<comment type="caution">
    <text evidence="1">The sequence shown here is derived from an EMBL/GenBank/DDBJ whole genome shotgun (WGS) entry which is preliminary data.</text>
</comment>
<keyword evidence="2" id="KW-1185">Reference proteome</keyword>
<protein>
    <submittedName>
        <fullName evidence="1">Uncharacterized protein</fullName>
    </submittedName>
</protein>
<name>A0A5B7DIQ0_PORTR</name>
<gene>
    <name evidence="1" type="ORF">E2C01_014397</name>
</gene>
<evidence type="ECO:0000313" key="2">
    <source>
        <dbReference type="Proteomes" id="UP000324222"/>
    </source>
</evidence>
<dbReference type="AlphaFoldDB" id="A0A5B7DIQ0"/>
<dbReference type="Proteomes" id="UP000324222">
    <property type="component" value="Unassembled WGS sequence"/>
</dbReference>
<evidence type="ECO:0000313" key="1">
    <source>
        <dbReference type="EMBL" id="MPC21412.1"/>
    </source>
</evidence>
<dbReference type="EMBL" id="VSRR010000972">
    <property type="protein sequence ID" value="MPC21412.1"/>
    <property type="molecule type" value="Genomic_DNA"/>
</dbReference>
<sequence>MKKYKSGFMDNKHMMTIVKMDNNGAGISGVHVTHTAEEHEEWRWVIRNTVVWPGCELELPNLTPIQTARLLTKILVQGSSRNNTNTTSTTTTNSSTSMSSTEICHEWLRNLGLGGSGIVDKVVNVGSGRCPRIGSNPTTYRFEAMPFVEWFKVTYMSP</sequence>
<accession>A0A5B7DIQ0</accession>
<organism evidence="1 2">
    <name type="scientific">Portunus trituberculatus</name>
    <name type="common">Swimming crab</name>
    <name type="synonym">Neptunus trituberculatus</name>
    <dbReference type="NCBI Taxonomy" id="210409"/>
    <lineage>
        <taxon>Eukaryota</taxon>
        <taxon>Metazoa</taxon>
        <taxon>Ecdysozoa</taxon>
        <taxon>Arthropoda</taxon>
        <taxon>Crustacea</taxon>
        <taxon>Multicrustacea</taxon>
        <taxon>Malacostraca</taxon>
        <taxon>Eumalacostraca</taxon>
        <taxon>Eucarida</taxon>
        <taxon>Decapoda</taxon>
        <taxon>Pleocyemata</taxon>
        <taxon>Brachyura</taxon>
        <taxon>Eubrachyura</taxon>
        <taxon>Portunoidea</taxon>
        <taxon>Portunidae</taxon>
        <taxon>Portuninae</taxon>
        <taxon>Portunus</taxon>
    </lineage>
</organism>
<proteinExistence type="predicted"/>